<evidence type="ECO:0000313" key="5">
    <source>
        <dbReference type="Proteomes" id="UP001182556"/>
    </source>
</evidence>
<keyword evidence="2" id="KW-0472">Membrane</keyword>
<dbReference type="Proteomes" id="UP001182556">
    <property type="component" value="Unassembled WGS sequence"/>
</dbReference>
<name>A0AAD9FMH7_PAPLA</name>
<evidence type="ECO:0000256" key="1">
    <source>
        <dbReference type="SAM" id="MobiDB-lite"/>
    </source>
</evidence>
<dbReference type="PANTHER" id="PTHR35152">
    <property type="entry name" value="DOMAIN SIGNALLING PROTEIN, PUTATIVE (AFU_ORTHOLOGUE AFUA_5G11310)-RELATED"/>
    <property type="match status" value="1"/>
</dbReference>
<feature type="transmembrane region" description="Helical" evidence="2">
    <location>
        <begin position="138"/>
        <end position="162"/>
    </location>
</feature>
<feature type="transmembrane region" description="Helical" evidence="2">
    <location>
        <begin position="555"/>
        <end position="579"/>
    </location>
</feature>
<feature type="domain" description="MHYT" evidence="3">
    <location>
        <begin position="530"/>
        <end position="576"/>
    </location>
</feature>
<feature type="transmembrane region" description="Helical" evidence="2">
    <location>
        <begin position="65"/>
        <end position="85"/>
    </location>
</feature>
<keyword evidence="2" id="KW-0812">Transmembrane</keyword>
<feature type="transmembrane region" description="Helical" evidence="2">
    <location>
        <begin position="97"/>
        <end position="118"/>
    </location>
</feature>
<protein>
    <recommendedName>
        <fullName evidence="3">MHYT domain-containing protein</fullName>
    </recommendedName>
</protein>
<dbReference type="EMBL" id="JAODAN010000012">
    <property type="protein sequence ID" value="KAK1920906.1"/>
    <property type="molecule type" value="Genomic_DNA"/>
</dbReference>
<dbReference type="PANTHER" id="PTHR35152:SF1">
    <property type="entry name" value="DOMAIN SIGNALLING PROTEIN, PUTATIVE (AFU_ORTHOLOGUE AFUA_5G11310)-RELATED"/>
    <property type="match status" value="1"/>
</dbReference>
<evidence type="ECO:0000259" key="3">
    <source>
        <dbReference type="Pfam" id="PF03707"/>
    </source>
</evidence>
<feature type="region of interest" description="Disordered" evidence="1">
    <location>
        <begin position="446"/>
        <end position="474"/>
    </location>
</feature>
<keyword evidence="5" id="KW-1185">Reference proteome</keyword>
<organism evidence="4 5">
    <name type="scientific">Papiliotrema laurentii</name>
    <name type="common">Cryptococcus laurentii</name>
    <dbReference type="NCBI Taxonomy" id="5418"/>
    <lineage>
        <taxon>Eukaryota</taxon>
        <taxon>Fungi</taxon>
        <taxon>Dikarya</taxon>
        <taxon>Basidiomycota</taxon>
        <taxon>Agaricomycotina</taxon>
        <taxon>Tremellomycetes</taxon>
        <taxon>Tremellales</taxon>
        <taxon>Rhynchogastremaceae</taxon>
        <taxon>Papiliotrema</taxon>
    </lineage>
</organism>
<keyword evidence="2" id="KW-1133">Transmembrane helix</keyword>
<accession>A0AAD9FMH7</accession>
<evidence type="ECO:0000313" key="4">
    <source>
        <dbReference type="EMBL" id="KAK1920906.1"/>
    </source>
</evidence>
<dbReference type="AlphaFoldDB" id="A0AAD9FMH7"/>
<sequence>MAAAGHFARQYLLSNPIDQPSSITILSSAISAARPTFALARIDAQGLYRLPDNYVALVQRFNPGFIVLSYAIAFVGSLCTLELLIRRTTNAGWKNQVLLASAGFTFGAISTFAMHFIFNNSLSLHHPRQDMRHYPSLRLAYDAGFTILSLIVSCLAMTMAFFVMGTTLQDWWCIPGVPRRRRRESSVSDIHHRGADEYGMWKVARTKVLRRGTIGMGALLNRVGTAAPWSIMDGTLEDEKARANTRWNATMASGPGAKWAEAFDLTQTDELIRKDKKLKELDFRLGRSAVEKELMKRQVAVSPCASDVTQTTGDKPRSDSDSSPSMSSTGSDIKVPTEPARAFFTPNRRNSLSVVESTQSDTLFAPDFNFPPRPNANAVTPNAAFQTAPVYPSVDDAAQPGWADAPPNPVLGVEQYKRRASLPVAALTVNREQPVVRQANTLSRIQSLPEVEPESNVPSSPESYDKALPDASAKPDPHRGLAAFAADAPDAKHVEFKARPVFTKIEKFLGFDVVTREEIVKVFVTGTIAGCGVVGMHYIGQLSITGMPYIAYKPAYVVGSVLIACGAVIVALYIMFIMLRPKLKHTWISKIAVALILAVAVCGMHFCGMRGTIYAWPTQAGIAPSDVLVGTNKVITGIVAALAFLACIACTVFFVLHSIRLRRERARRRRVVVAAVFMDPSNRILVSSTDGMLPMCDIASLSGAGHGGHGRSSRRSFKSNTFSFSSDSTVLGMDLTTGHEAFVSALKMSWGWKNPSLAMPITQGASAEAVALSASQSGDVRRGSAVTTDSTATSGRAMRLSVQKFLDRFATSSGRLATQLLGAQDGISRIGVLYDQILTTGWVKLNNSNDTVSKGQLIFLVRRVTSPAERSDLVAKHFIFAEAHAVASALHKTLSVPYEHTVPLLDDIRVFCDSALRPTLKQGVVYAGVAVVQATPFDGLRILLEPNNRAQLPMRELCSIGGASTPGELGGSIEEIAEALQWLDGMSLLAIITRNMNEQPIPGGERVAQLLAGLERVLVPMLDEMLEDRDIGHLLPRLLIHPALVPLTPGSPSRSIRTGYAPPYIIVFYANYDAAVNTFTDKWLPFSLFRAQNACVMAPRIAALQKADQAYNPQTSTVGTTAPSIADGTAEDIEYSRRPSRVQFDFSDNGPMSNTSSGFQPSLPAQPVAGGMFSGFAFPAKDDAGVPTSPGRNGGPMFSPTGVYAKRQLPGAPRRSSLVQRSRFDSDADLLAEKERSIPGVDEWDPDWLAAILRTKLRAEA</sequence>
<dbReference type="Pfam" id="PF03707">
    <property type="entry name" value="MHYT"/>
    <property type="match status" value="1"/>
</dbReference>
<feature type="compositionally biased region" description="Basic and acidic residues" evidence="1">
    <location>
        <begin position="463"/>
        <end position="474"/>
    </location>
</feature>
<evidence type="ECO:0000256" key="2">
    <source>
        <dbReference type="SAM" id="Phobius"/>
    </source>
</evidence>
<gene>
    <name evidence="4" type="ORF">DB88DRAFT_443897</name>
</gene>
<comment type="caution">
    <text evidence="4">The sequence shown here is derived from an EMBL/GenBank/DDBJ whole genome shotgun (WGS) entry which is preliminary data.</text>
</comment>
<proteinExistence type="predicted"/>
<feature type="transmembrane region" description="Helical" evidence="2">
    <location>
        <begin position="519"/>
        <end position="540"/>
    </location>
</feature>
<feature type="region of interest" description="Disordered" evidence="1">
    <location>
        <begin position="299"/>
        <end position="340"/>
    </location>
</feature>
<feature type="compositionally biased region" description="Low complexity" evidence="1">
    <location>
        <begin position="321"/>
        <end position="332"/>
    </location>
</feature>
<feature type="transmembrane region" description="Helical" evidence="2">
    <location>
        <begin position="634"/>
        <end position="659"/>
    </location>
</feature>
<reference evidence="4" key="1">
    <citation type="submission" date="2023-02" db="EMBL/GenBank/DDBJ databases">
        <title>Identification and recombinant expression of a fungal hydrolase from Papiliotrema laurentii that hydrolyzes apple cutin and clears colloidal polyester polyurethane.</title>
        <authorList>
            <consortium name="DOE Joint Genome Institute"/>
            <person name="Roman V.A."/>
            <person name="Bojanowski C."/>
            <person name="Crable B.R."/>
            <person name="Wagner D.N."/>
            <person name="Hung C.S."/>
            <person name="Nadeau L.J."/>
            <person name="Schratz L."/>
            <person name="Haridas S."/>
            <person name="Pangilinan J."/>
            <person name="Lipzen A."/>
            <person name="Na H."/>
            <person name="Yan M."/>
            <person name="Ng V."/>
            <person name="Grigoriev I.V."/>
            <person name="Spatafora J.W."/>
            <person name="Barlow D."/>
            <person name="Biffinger J."/>
            <person name="Kelley-Loughnane N."/>
            <person name="Varaljay V.A."/>
            <person name="Crookes-Goodson W.J."/>
        </authorList>
    </citation>
    <scope>NUCLEOTIDE SEQUENCE</scope>
    <source>
        <strain evidence="4">5307AH</strain>
    </source>
</reference>
<dbReference type="InterPro" id="IPR005330">
    <property type="entry name" value="MHYT_dom"/>
</dbReference>
<feature type="transmembrane region" description="Helical" evidence="2">
    <location>
        <begin position="591"/>
        <end position="614"/>
    </location>
</feature>